<keyword evidence="3" id="KW-1185">Reference proteome</keyword>
<dbReference type="InterPro" id="IPR025991">
    <property type="entry name" value="Chemoreceptor_zinc-bind_dom"/>
</dbReference>
<dbReference type="Pfam" id="PF13682">
    <property type="entry name" value="CZB"/>
    <property type="match status" value="1"/>
</dbReference>
<dbReference type="AlphaFoldDB" id="A0A7H0GRG9"/>
<organism evidence="2 3">
    <name type="scientific">Hymenobacter qilianensis</name>
    <dbReference type="NCBI Taxonomy" id="1385715"/>
    <lineage>
        <taxon>Bacteria</taxon>
        <taxon>Pseudomonadati</taxon>
        <taxon>Bacteroidota</taxon>
        <taxon>Cytophagia</taxon>
        <taxon>Cytophagales</taxon>
        <taxon>Hymenobacteraceae</taxon>
        <taxon>Hymenobacter</taxon>
    </lineage>
</organism>
<accession>A0A7H0GRG9</accession>
<evidence type="ECO:0000313" key="3">
    <source>
        <dbReference type="Proteomes" id="UP000516093"/>
    </source>
</evidence>
<proteinExistence type="predicted"/>
<dbReference type="EMBL" id="CP060784">
    <property type="protein sequence ID" value="QNP50885.1"/>
    <property type="molecule type" value="Genomic_DNA"/>
</dbReference>
<feature type="domain" description="Chemoreceptor zinc-binding" evidence="1">
    <location>
        <begin position="21"/>
        <end position="85"/>
    </location>
</feature>
<evidence type="ECO:0000259" key="1">
    <source>
        <dbReference type="Pfam" id="PF13682"/>
    </source>
</evidence>
<dbReference type="Proteomes" id="UP000516093">
    <property type="component" value="Chromosome"/>
</dbReference>
<name>A0A7H0GRG9_9BACT</name>
<dbReference type="KEGG" id="hqi:H9L05_11970"/>
<gene>
    <name evidence="2" type="ORF">H9L05_11970</name>
</gene>
<dbReference type="RefSeq" id="WP_187731193.1">
    <property type="nucleotide sequence ID" value="NZ_CP060784.1"/>
</dbReference>
<protein>
    <submittedName>
        <fullName evidence="2">CZB domain-containing protein</fullName>
    </submittedName>
</protein>
<reference evidence="2 3" key="1">
    <citation type="submission" date="2020-08" db="EMBL/GenBank/DDBJ databases">
        <title>Genome sequence of Hymenobacter qilianensis JCM 19763T.</title>
        <authorList>
            <person name="Hyun D.-W."/>
            <person name="Bae J.-W."/>
        </authorList>
    </citation>
    <scope>NUCLEOTIDE SEQUENCE [LARGE SCALE GENOMIC DNA]</scope>
    <source>
        <strain evidence="2 3">JCM 19763</strain>
    </source>
</reference>
<sequence>MGDVSMHEDLKQEFEMAQVRHLLFKSKLRSALYGSGTAEAPIRDAQVCALGVWIRERALVAYAHLPESRELDKAHQQIHKEASRLLDLRQTGQVEQAIAGLSSVQGYVDEIARLLRTMEQKLRAESPGLGR</sequence>
<dbReference type="Gene3D" id="1.20.120.30">
    <property type="entry name" value="Aspartate receptor, ligand-binding domain"/>
    <property type="match status" value="1"/>
</dbReference>
<evidence type="ECO:0000313" key="2">
    <source>
        <dbReference type="EMBL" id="QNP50885.1"/>
    </source>
</evidence>